<gene>
    <name evidence="3" type="ORF">KI809_12170</name>
</gene>
<dbReference type="Pfam" id="PF20245">
    <property type="entry name" value="DUF6600"/>
    <property type="match status" value="1"/>
</dbReference>
<dbReference type="PANTHER" id="PTHR38731:SF3">
    <property type="entry name" value="BLL6125 PROTEIN"/>
    <property type="match status" value="1"/>
</dbReference>
<feature type="compositionally biased region" description="Basic and acidic residues" evidence="1">
    <location>
        <begin position="525"/>
        <end position="542"/>
    </location>
</feature>
<feature type="compositionally biased region" description="Low complexity" evidence="1">
    <location>
        <begin position="374"/>
        <end position="384"/>
    </location>
</feature>
<comment type="caution">
    <text evidence="3">The sequence shown here is derived from an EMBL/GenBank/DDBJ whole genome shotgun (WGS) entry which is preliminary data.</text>
</comment>
<feature type="domain" description="FecR protein" evidence="2">
    <location>
        <begin position="59"/>
        <end position="155"/>
    </location>
</feature>
<dbReference type="AlphaFoldDB" id="A0AAW4L2F0"/>
<proteinExistence type="predicted"/>
<accession>A0AAW4L2F0</accession>
<feature type="compositionally biased region" description="Low complexity" evidence="1">
    <location>
        <begin position="544"/>
        <end position="561"/>
    </location>
</feature>
<feature type="region of interest" description="Disordered" evidence="1">
    <location>
        <begin position="373"/>
        <end position="592"/>
    </location>
</feature>
<dbReference type="InterPro" id="IPR006860">
    <property type="entry name" value="FecR"/>
</dbReference>
<evidence type="ECO:0000313" key="3">
    <source>
        <dbReference type="EMBL" id="MBT0665053.1"/>
    </source>
</evidence>
<reference evidence="3 4" key="1">
    <citation type="submission" date="2021-05" db="EMBL/GenBank/DDBJ databases">
        <title>The draft genome of Geobacter pelophilus DSM 12255.</title>
        <authorList>
            <person name="Xu Z."/>
            <person name="Masuda Y."/>
            <person name="Itoh H."/>
            <person name="Senoo K."/>
        </authorList>
    </citation>
    <scope>NUCLEOTIDE SEQUENCE [LARGE SCALE GENOMIC DNA]</scope>
    <source>
        <strain evidence="3 4">DSM 12255</strain>
    </source>
</reference>
<protein>
    <submittedName>
        <fullName evidence="3">FecR domain-containing protein</fullName>
    </submittedName>
</protein>
<name>A0AAW4L2F0_9BACT</name>
<evidence type="ECO:0000259" key="2">
    <source>
        <dbReference type="Pfam" id="PF04773"/>
    </source>
</evidence>
<dbReference type="RefSeq" id="WP_214171814.1">
    <property type="nucleotide sequence ID" value="NZ_JAHCVJ010000004.1"/>
</dbReference>
<feature type="compositionally biased region" description="Low complexity" evidence="1">
    <location>
        <begin position="499"/>
        <end position="509"/>
    </location>
</feature>
<evidence type="ECO:0000256" key="1">
    <source>
        <dbReference type="SAM" id="MobiDB-lite"/>
    </source>
</evidence>
<dbReference type="Pfam" id="PF04773">
    <property type="entry name" value="FecR"/>
    <property type="match status" value="1"/>
</dbReference>
<dbReference type="PANTHER" id="PTHR38731">
    <property type="entry name" value="LIPL45-RELATED LIPOPROTEIN-RELATED"/>
    <property type="match status" value="1"/>
</dbReference>
<organism evidence="3 4">
    <name type="scientific">Geoanaerobacter pelophilus</name>
    <dbReference type="NCBI Taxonomy" id="60036"/>
    <lineage>
        <taxon>Bacteria</taxon>
        <taxon>Pseudomonadati</taxon>
        <taxon>Thermodesulfobacteriota</taxon>
        <taxon>Desulfuromonadia</taxon>
        <taxon>Geobacterales</taxon>
        <taxon>Geobacteraceae</taxon>
        <taxon>Geoanaerobacter</taxon>
    </lineage>
</organism>
<evidence type="ECO:0000313" key="4">
    <source>
        <dbReference type="Proteomes" id="UP000811899"/>
    </source>
</evidence>
<dbReference type="Gene3D" id="2.60.120.1440">
    <property type="match status" value="1"/>
</dbReference>
<feature type="compositionally biased region" description="Basic and acidic residues" evidence="1">
    <location>
        <begin position="569"/>
        <end position="592"/>
    </location>
</feature>
<keyword evidence="4" id="KW-1185">Reference proteome</keyword>
<dbReference type="EMBL" id="JAHCVJ010000004">
    <property type="protein sequence ID" value="MBT0665053.1"/>
    <property type="molecule type" value="Genomic_DNA"/>
</dbReference>
<dbReference type="Proteomes" id="UP000811899">
    <property type="component" value="Unassembled WGS sequence"/>
</dbReference>
<feature type="compositionally biased region" description="Low complexity" evidence="1">
    <location>
        <begin position="467"/>
        <end position="481"/>
    </location>
</feature>
<sequence>MKRLLAIAVVLFITIVPLYASASSGLARLSLTKGEVLLFDDDSNDWVPTTANTPVEEGDRIWCANGARAEIELQNGSILRLGSKTSIDIVRLDNNEQQVYLSSGRLYARTFEADRDLQINSDDATISVGRKSRVHIDLVGSGDPDTEVSVVKGTVYVESVSGKTRVKSGETLLFSENGAEVAPLNPPDQWEQWNEKRDRTIFKRKAANRYLPEELVIYEEELASNGEWVPIEEYGYAWRPTIAVGVDWTPYQQGRWVWRRGSYVWIASEPWGWAPHHYGRWQYSQRYGWCWLPPRRGDVYWSPGYVAWVDTQSDLAWVPLAPGEIYYGYGNYGSLSINITNVDRRTVIRPITNYRNLRVRNAVTVIERNAFTSGRGAPRQGRPAGLERYQGLTAPPQTRPAAREARMPLVRKIAPESRPPASVIRSHPAPLKERFPRLEPERRRVAPERKTEPLQVRPTSPADRHQAPQQRVVPAPQAKPAGTPITEQPAQERRRREPVQPAQQPVPARTEQQVKPEARPASGESRSEGRKADHERQPRMESKPATTTTPRPETRQGQPRRVWQIAPRETPKETSKETAPVEKQEPRQRRER</sequence>
<feature type="compositionally biased region" description="Basic and acidic residues" evidence="1">
    <location>
        <begin position="430"/>
        <end position="452"/>
    </location>
</feature>
<dbReference type="InterPro" id="IPR046535">
    <property type="entry name" value="DUF6600"/>
</dbReference>